<dbReference type="GO" id="GO:0042744">
    <property type="term" value="P:hydrogen peroxide catabolic process"/>
    <property type="evidence" value="ECO:0007669"/>
    <property type="project" value="TreeGrafter"/>
</dbReference>
<dbReference type="OrthoDB" id="5985073at2759"/>
<protein>
    <recommendedName>
        <fullName evidence="7">Peroxidase</fullName>
        <ecNumber evidence="7">1.11.1.-</ecNumber>
    </recommendedName>
</protein>
<accession>V2YJV7</accession>
<dbReference type="InterPro" id="IPR010255">
    <property type="entry name" value="Haem_peroxidase_sf"/>
</dbReference>
<comment type="similarity">
    <text evidence="6">Belongs to the peroxidase family.</text>
</comment>
<keyword evidence="2" id="KW-0349">Heme</keyword>
<keyword evidence="5" id="KW-0408">Iron</keyword>
<evidence type="ECO:0000256" key="5">
    <source>
        <dbReference type="ARBA" id="ARBA00023004"/>
    </source>
</evidence>
<dbReference type="Gene3D" id="1.10.520.10">
    <property type="match status" value="1"/>
</dbReference>
<dbReference type="HOGENOM" id="CLU_004824_4_0_1"/>
<dbReference type="PANTHER" id="PTHR31356:SF53">
    <property type="entry name" value="HEME PEROXIDASE"/>
    <property type="match status" value="1"/>
</dbReference>
<dbReference type="PROSITE" id="PS50873">
    <property type="entry name" value="PEROXIDASE_4"/>
    <property type="match status" value="1"/>
</dbReference>
<evidence type="ECO:0000256" key="2">
    <source>
        <dbReference type="ARBA" id="ARBA00022617"/>
    </source>
</evidence>
<dbReference type="Pfam" id="PF00141">
    <property type="entry name" value="peroxidase"/>
    <property type="match status" value="1"/>
</dbReference>
<keyword evidence="3" id="KW-0479">Metal-binding</keyword>
<dbReference type="AlphaFoldDB" id="V2YJV7"/>
<name>V2YJV7_MONRO</name>
<dbReference type="InterPro" id="IPR002016">
    <property type="entry name" value="Haem_peroxidase"/>
</dbReference>
<organism evidence="9 10">
    <name type="scientific">Moniliophthora roreri (strain MCA 2997)</name>
    <name type="common">Cocoa frosty pod rot fungus</name>
    <name type="synonym">Crinipellis roreri</name>
    <dbReference type="NCBI Taxonomy" id="1381753"/>
    <lineage>
        <taxon>Eukaryota</taxon>
        <taxon>Fungi</taxon>
        <taxon>Dikarya</taxon>
        <taxon>Basidiomycota</taxon>
        <taxon>Agaricomycotina</taxon>
        <taxon>Agaricomycetes</taxon>
        <taxon>Agaricomycetidae</taxon>
        <taxon>Agaricales</taxon>
        <taxon>Marasmiineae</taxon>
        <taxon>Marasmiaceae</taxon>
        <taxon>Moniliophthora</taxon>
    </lineage>
</organism>
<feature type="domain" description="Plant heme peroxidase family profile" evidence="8">
    <location>
        <begin position="121"/>
        <end position="274"/>
    </location>
</feature>
<dbReference type="GO" id="GO:0046872">
    <property type="term" value="F:metal ion binding"/>
    <property type="evidence" value="ECO:0007669"/>
    <property type="project" value="UniProtKB-UniRule"/>
</dbReference>
<evidence type="ECO:0000256" key="4">
    <source>
        <dbReference type="ARBA" id="ARBA00023002"/>
    </source>
</evidence>
<dbReference type="GO" id="GO:0004601">
    <property type="term" value="F:peroxidase activity"/>
    <property type="evidence" value="ECO:0007669"/>
    <property type="project" value="UniProtKB-KW"/>
</dbReference>
<evidence type="ECO:0000256" key="7">
    <source>
        <dbReference type="RuleBase" id="RU363051"/>
    </source>
</evidence>
<evidence type="ECO:0000256" key="3">
    <source>
        <dbReference type="ARBA" id="ARBA00022723"/>
    </source>
</evidence>
<dbReference type="Proteomes" id="UP000017559">
    <property type="component" value="Unassembled WGS sequence"/>
</dbReference>
<dbReference type="SUPFAM" id="SSF48113">
    <property type="entry name" value="Heme-dependent peroxidases"/>
    <property type="match status" value="1"/>
</dbReference>
<evidence type="ECO:0000313" key="10">
    <source>
        <dbReference type="Proteomes" id="UP000017559"/>
    </source>
</evidence>
<gene>
    <name evidence="9" type="ORF">Moror_10350</name>
</gene>
<dbReference type="PANTHER" id="PTHR31356">
    <property type="entry name" value="THYLAKOID LUMENAL 29 KDA PROTEIN, CHLOROPLASTIC-RELATED"/>
    <property type="match status" value="1"/>
</dbReference>
<feature type="signal peptide" evidence="7">
    <location>
        <begin position="1"/>
        <end position="17"/>
    </location>
</feature>
<dbReference type="GO" id="GO:0020037">
    <property type="term" value="F:heme binding"/>
    <property type="evidence" value="ECO:0007669"/>
    <property type="project" value="UniProtKB-UniRule"/>
</dbReference>
<dbReference type="EMBL" id="AWSO01000306">
    <property type="protein sequence ID" value="ESK91984.1"/>
    <property type="molecule type" value="Genomic_DNA"/>
</dbReference>
<keyword evidence="7" id="KW-0732">Signal</keyword>
<sequence length="530" mass="57422">MRVILISLLPLITLISAYTWPSPQIDELEDIIYLQSGYQRRGFRDGILGCTFVPAGSKDRQASSEWLRTAFHDMITHDKAAGTGGLDASLMYELDRPENQGVVGLNDTFGFFFSFHNPRASMADLVAIGVYASVRECGGPVVPIRGGRIDAHEAGPAGVPEPKTDLETTTARFATAGFTTEDMIAMVACGHTLGGVHGNNHPEVTGNNSAANFPKFDSTTFKFDNNVVTEYLQGNTTNPLVVGPDEMNSDKRVFSADKNVTMQSLADPSTFRTSCASILERMINTVPASVTLTDVITPIDIKPSALQVYLANATAIHLEGAIRVRITERTPPDSVSMPYIDHNGNSCDTCTISTRPAIFQGGLGTGYDDSFKFYEFSTSLPIETSISTFNVAFAGENHDNSGGGFPIRTEILHQPQQSCLVQKTDENGNWNLTAVAAVQDDRANLPTYFEVAVRRFTPGIVGSRLDPQKVQMTKWKPAGNSGYTLFSGSYSLPIDSWSTSYSLVNGEGVNAVEIDLIKTGALPPQCADWQ</sequence>
<dbReference type="GO" id="GO:0034599">
    <property type="term" value="P:cellular response to oxidative stress"/>
    <property type="evidence" value="ECO:0007669"/>
    <property type="project" value="InterPro"/>
</dbReference>
<comment type="caution">
    <text evidence="9">The sequence shown here is derived from an EMBL/GenBank/DDBJ whole genome shotgun (WGS) entry which is preliminary data.</text>
</comment>
<dbReference type="GO" id="GO:0000302">
    <property type="term" value="P:response to reactive oxygen species"/>
    <property type="evidence" value="ECO:0007669"/>
    <property type="project" value="TreeGrafter"/>
</dbReference>
<dbReference type="KEGG" id="mrr:Moror_10350"/>
<keyword evidence="4 7" id="KW-0560">Oxidoreductase</keyword>
<dbReference type="EC" id="1.11.1.-" evidence="7"/>
<reference evidence="9 10" key="1">
    <citation type="journal article" date="2014" name="BMC Genomics">
        <title>Genome and secretome analysis of the hemibiotrophic fungal pathogen, Moniliophthora roreri, which causes frosty pod rot disease of cacao: mechanisms of the biotrophic and necrotrophic phases.</title>
        <authorList>
            <person name="Meinhardt L.W."/>
            <person name="Costa G.G.L."/>
            <person name="Thomazella D.P.T."/>
            <person name="Teixeira P.J.P.L."/>
            <person name="Carazzolle M.F."/>
            <person name="Schuster S.C."/>
            <person name="Carlson J.E."/>
            <person name="Guiltinan M.J."/>
            <person name="Mieczkowski P."/>
            <person name="Farmer A."/>
            <person name="Ramaraj T."/>
            <person name="Crozier J."/>
            <person name="Davis R.E."/>
            <person name="Shao J."/>
            <person name="Melnick R.L."/>
            <person name="Pereira G.A.G."/>
            <person name="Bailey B.A."/>
        </authorList>
    </citation>
    <scope>NUCLEOTIDE SEQUENCE [LARGE SCALE GENOMIC DNA]</scope>
    <source>
        <strain evidence="9 10">MCA 2997</strain>
    </source>
</reference>
<evidence type="ECO:0000256" key="6">
    <source>
        <dbReference type="RuleBase" id="RU004241"/>
    </source>
</evidence>
<dbReference type="InterPro" id="IPR044831">
    <property type="entry name" value="Ccp1-like"/>
</dbReference>
<evidence type="ECO:0000259" key="8">
    <source>
        <dbReference type="PROSITE" id="PS50873"/>
    </source>
</evidence>
<keyword evidence="1 7" id="KW-0575">Peroxidase</keyword>
<proteinExistence type="inferred from homology"/>
<dbReference type="Gene3D" id="1.10.420.10">
    <property type="entry name" value="Peroxidase, domain 2"/>
    <property type="match status" value="1"/>
</dbReference>
<evidence type="ECO:0000313" key="9">
    <source>
        <dbReference type="EMBL" id="ESK91984.1"/>
    </source>
</evidence>
<evidence type="ECO:0000256" key="1">
    <source>
        <dbReference type="ARBA" id="ARBA00022559"/>
    </source>
</evidence>
<feature type="chain" id="PRO_5006994248" description="Peroxidase" evidence="7">
    <location>
        <begin position="18"/>
        <end position="530"/>
    </location>
</feature>
<dbReference type="PRINTS" id="PR00458">
    <property type="entry name" value="PEROXIDASE"/>
</dbReference>
<keyword evidence="10" id="KW-1185">Reference proteome</keyword>